<dbReference type="Proteomes" id="UP000249061">
    <property type="component" value="Unassembled WGS sequence"/>
</dbReference>
<reference evidence="1 2" key="1">
    <citation type="submission" date="2017-08" db="EMBL/GenBank/DDBJ databases">
        <title>Infants hospitalized years apart are colonized by the same room-sourced microbial strains.</title>
        <authorList>
            <person name="Brooks B."/>
            <person name="Olm M.R."/>
            <person name="Firek B.A."/>
            <person name="Baker R."/>
            <person name="Thomas B.C."/>
            <person name="Morowitz M.J."/>
            <person name="Banfield J.F."/>
        </authorList>
    </citation>
    <scope>NUCLEOTIDE SEQUENCE [LARGE SCALE GENOMIC DNA]</scope>
    <source>
        <strain evidence="1">S2_003_000_R2_14</strain>
    </source>
</reference>
<gene>
    <name evidence="1" type="ORF">DI536_02345</name>
</gene>
<accession>A0A2W5TSK7</accession>
<organism evidence="1 2">
    <name type="scientific">Archangium gephyra</name>
    <dbReference type="NCBI Taxonomy" id="48"/>
    <lineage>
        <taxon>Bacteria</taxon>
        <taxon>Pseudomonadati</taxon>
        <taxon>Myxococcota</taxon>
        <taxon>Myxococcia</taxon>
        <taxon>Myxococcales</taxon>
        <taxon>Cystobacterineae</taxon>
        <taxon>Archangiaceae</taxon>
        <taxon>Archangium</taxon>
    </lineage>
</organism>
<comment type="caution">
    <text evidence="1">The sequence shown here is derived from an EMBL/GenBank/DDBJ whole genome shotgun (WGS) entry which is preliminary data.</text>
</comment>
<evidence type="ECO:0000313" key="1">
    <source>
        <dbReference type="EMBL" id="PZR18739.1"/>
    </source>
</evidence>
<proteinExistence type="predicted"/>
<dbReference type="EMBL" id="QFQP01000001">
    <property type="protein sequence ID" value="PZR18739.1"/>
    <property type="molecule type" value="Genomic_DNA"/>
</dbReference>
<evidence type="ECO:0000313" key="2">
    <source>
        <dbReference type="Proteomes" id="UP000249061"/>
    </source>
</evidence>
<name>A0A2W5TSK7_9BACT</name>
<dbReference type="AlphaFoldDB" id="A0A2W5TSK7"/>
<protein>
    <submittedName>
        <fullName evidence="1">Uncharacterized protein</fullName>
    </submittedName>
</protein>
<sequence length="189" mass="20768">MAIDFMVMPLSRYVVGDFITPLMRHAWEQGLPYGIVTAEGSCQLPKDVLFGGPDAPVLRQGALPMLAEDLAALRLPLWDEATTAEPRFHRVDPASYGVLMEAASVQKTFFGLFNRTVITHLTAGVFLPCDFEKPFDMTAPVEQQAGSVPRALAELESRKWPEAAQSAVATLRDTLKDAAELKLSMVVDY</sequence>